<dbReference type="Gene3D" id="3.10.560.10">
    <property type="entry name" value="Outer membrane lipoprotein wza domain like"/>
    <property type="match status" value="2"/>
</dbReference>
<gene>
    <name evidence="17" type="ORF">R69658_08060</name>
</gene>
<dbReference type="PANTHER" id="PTHR33619:SF3">
    <property type="entry name" value="POLYSACCHARIDE EXPORT PROTEIN GFCE-RELATED"/>
    <property type="match status" value="1"/>
</dbReference>
<keyword evidence="13" id="KW-0998">Cell outer membrane</keyword>
<dbReference type="InterPro" id="IPR003715">
    <property type="entry name" value="Poly_export_N"/>
</dbReference>
<keyword evidence="9" id="KW-0406">Ion transport</keyword>
<protein>
    <recommendedName>
        <fullName evidence="19">Polysaccharide export outer membrane protein</fullName>
    </recommendedName>
</protein>
<dbReference type="Proteomes" id="UP000674425">
    <property type="component" value="Unassembled WGS sequence"/>
</dbReference>
<keyword evidence="10" id="KW-0626">Porin</keyword>
<comment type="similarity">
    <text evidence="2">Belongs to the BexD/CtrA/VexA family.</text>
</comment>
<keyword evidence="12" id="KW-0564">Palmitate</keyword>
<evidence type="ECO:0000256" key="5">
    <source>
        <dbReference type="ARBA" id="ARBA00022597"/>
    </source>
</evidence>
<feature type="domain" description="SLBB" evidence="16">
    <location>
        <begin position="274"/>
        <end position="356"/>
    </location>
</feature>
<evidence type="ECO:0000259" key="15">
    <source>
        <dbReference type="Pfam" id="PF02563"/>
    </source>
</evidence>
<comment type="subcellular location">
    <subcellularLocation>
        <location evidence="1">Cell outer membrane</location>
        <topology evidence="1">Multi-pass membrane protein</topology>
    </subcellularLocation>
</comment>
<dbReference type="PROSITE" id="PS51257">
    <property type="entry name" value="PROKAR_LIPOPROTEIN"/>
    <property type="match status" value="1"/>
</dbReference>
<evidence type="ECO:0000256" key="13">
    <source>
        <dbReference type="ARBA" id="ARBA00023237"/>
    </source>
</evidence>
<feature type="domain" description="SLBB" evidence="16">
    <location>
        <begin position="188"/>
        <end position="266"/>
    </location>
</feature>
<keyword evidence="7" id="KW-0732">Signal</keyword>
<keyword evidence="8" id="KW-0625">Polysaccharide transport</keyword>
<evidence type="ECO:0000256" key="1">
    <source>
        <dbReference type="ARBA" id="ARBA00004571"/>
    </source>
</evidence>
<comment type="caution">
    <text evidence="17">The sequence shown here is derived from an EMBL/GenBank/DDBJ whole genome shotgun (WGS) entry which is preliminary data.</text>
</comment>
<evidence type="ECO:0000256" key="11">
    <source>
        <dbReference type="ARBA" id="ARBA00023136"/>
    </source>
</evidence>
<evidence type="ECO:0000256" key="6">
    <source>
        <dbReference type="ARBA" id="ARBA00022692"/>
    </source>
</evidence>
<evidence type="ECO:0000313" key="17">
    <source>
        <dbReference type="EMBL" id="CAE6869453.1"/>
    </source>
</evidence>
<evidence type="ECO:0000259" key="16">
    <source>
        <dbReference type="Pfam" id="PF22461"/>
    </source>
</evidence>
<evidence type="ECO:0000256" key="7">
    <source>
        <dbReference type="ARBA" id="ARBA00022729"/>
    </source>
</evidence>
<evidence type="ECO:0000256" key="2">
    <source>
        <dbReference type="ARBA" id="ARBA00009450"/>
    </source>
</evidence>
<keyword evidence="6" id="KW-0812">Transmembrane</keyword>
<dbReference type="Pfam" id="PF22461">
    <property type="entry name" value="SLBB_2"/>
    <property type="match status" value="2"/>
</dbReference>
<reference evidence="17 18" key="1">
    <citation type="submission" date="2021-02" db="EMBL/GenBank/DDBJ databases">
        <authorList>
            <person name="Vanwijnsberghe S."/>
        </authorList>
    </citation>
    <scope>NUCLEOTIDE SEQUENCE [LARGE SCALE GENOMIC DNA]</scope>
    <source>
        <strain evidence="17 18">R-69658</strain>
    </source>
</reference>
<evidence type="ECO:0008006" key="19">
    <source>
        <dbReference type="Google" id="ProtNLM"/>
    </source>
</evidence>
<evidence type="ECO:0000256" key="4">
    <source>
        <dbReference type="ARBA" id="ARBA00022452"/>
    </source>
</evidence>
<dbReference type="InterPro" id="IPR049712">
    <property type="entry name" value="Poly_export"/>
</dbReference>
<evidence type="ECO:0000256" key="12">
    <source>
        <dbReference type="ARBA" id="ARBA00023139"/>
    </source>
</evidence>
<organism evidence="17 18">
    <name type="scientific">Paraburkholderia aspalathi</name>
    <dbReference type="NCBI Taxonomy" id="1324617"/>
    <lineage>
        <taxon>Bacteria</taxon>
        <taxon>Pseudomonadati</taxon>
        <taxon>Pseudomonadota</taxon>
        <taxon>Betaproteobacteria</taxon>
        <taxon>Burkholderiales</taxon>
        <taxon>Burkholderiaceae</taxon>
        <taxon>Paraburkholderia</taxon>
    </lineage>
</organism>
<proteinExistence type="inferred from homology"/>
<keyword evidence="18" id="KW-1185">Reference proteome</keyword>
<dbReference type="PANTHER" id="PTHR33619">
    <property type="entry name" value="POLYSACCHARIDE EXPORT PROTEIN GFCE-RELATED"/>
    <property type="match status" value="1"/>
</dbReference>
<evidence type="ECO:0000256" key="14">
    <source>
        <dbReference type="ARBA" id="ARBA00023288"/>
    </source>
</evidence>
<feature type="domain" description="Polysaccharide export protein N-terminal" evidence="15">
    <location>
        <begin position="92"/>
        <end position="182"/>
    </location>
</feature>
<keyword evidence="5" id="KW-0762">Sugar transport</keyword>
<evidence type="ECO:0000256" key="9">
    <source>
        <dbReference type="ARBA" id="ARBA00023065"/>
    </source>
</evidence>
<dbReference type="InterPro" id="IPR054765">
    <property type="entry name" value="SLBB_dom"/>
</dbReference>
<evidence type="ECO:0000256" key="10">
    <source>
        <dbReference type="ARBA" id="ARBA00023114"/>
    </source>
</evidence>
<keyword evidence="11" id="KW-0472">Membrane</keyword>
<evidence type="ECO:0000256" key="8">
    <source>
        <dbReference type="ARBA" id="ARBA00023047"/>
    </source>
</evidence>
<keyword evidence="4" id="KW-1134">Transmembrane beta strand</keyword>
<keyword evidence="14" id="KW-0449">Lipoprotein</keyword>
<keyword evidence="3" id="KW-0813">Transport</keyword>
<evidence type="ECO:0000256" key="3">
    <source>
        <dbReference type="ARBA" id="ARBA00022448"/>
    </source>
</evidence>
<dbReference type="Pfam" id="PF02563">
    <property type="entry name" value="Poly_export"/>
    <property type="match status" value="1"/>
</dbReference>
<dbReference type="EMBL" id="CAJNAU010000242">
    <property type="protein sequence ID" value="CAE6869453.1"/>
    <property type="molecule type" value="Genomic_DNA"/>
</dbReference>
<evidence type="ECO:0000313" key="18">
    <source>
        <dbReference type="Proteomes" id="UP000674425"/>
    </source>
</evidence>
<sequence length="386" mass="40721">MNSKPKDTRANRNVAVNWLAFVGLCAMATGCAVAPGMRMGAGTSVSTMSAGPGSSAADTQLPITEISLSLIKQLRDVESTAGDAQMTALFEKPAPYRLGVGDVLQITVWDHPELVAALGTQQQANSRPTDPAQGFVIDSDGNVQFPYVGKVHVAGLQLSDAQSAIYAGLVKAFVRPQVTVRISSFRSQQVYVDGEVKSPGGVPNNDLPMTLYEAISRAGSFTSTADQSRMVLVRDGKRYQLNLPKLLASGENPSNILMKNGDILRVVSRSDSGAYVMGEVNKPVTAFPLDNGTLTLSDAISQAGSLNSASADAAQLYVIRGALGSTPTVYHLDAHSPVSMILANQFELKPQDVVYIDGNGLVRFSRVLSLLLPGINAGLTAAIVTK</sequence>
<dbReference type="Gene3D" id="3.30.1950.10">
    <property type="entry name" value="wza like domain"/>
    <property type="match status" value="1"/>
</dbReference>
<accession>A0ABN7NCV7</accession>
<dbReference type="RefSeq" id="WP_372450083.1">
    <property type="nucleotide sequence ID" value="NZ_CAJNAU010000242.1"/>
</dbReference>
<name>A0ABN7NCV7_9BURK</name>